<protein>
    <submittedName>
        <fullName evidence="1">DUF692 domain-containing protein</fullName>
    </submittedName>
</protein>
<sequence>MNAIPHLGVGLGYRREMHDATVEHRDEIDFLEIVTDAYLGSPATHASLRDLKEEFVLVPHGLEMSVGSEQPLDLAYVDGVATVADAVDAPWVSDHLCFTREEGVELGTLTPVRRTMQRARHIAEKSKKIQDYLGRPFLLENISYYIDLPGELSEAEMLTEVLDRSGCGLLLDLTNIAVNARNHHFSAQDMLDSLPLERVVQVHLAGSAGRQDFEGLHLDSHDGPISDEVFQLLARLVTRCRPQAVMIERDDNFPDDFGEILADLRRARAILEGAAAHETR</sequence>
<dbReference type="RefSeq" id="WP_397720775.1">
    <property type="nucleotide sequence ID" value="NZ_AP035884.1"/>
</dbReference>
<organism evidence="1">
    <name type="scientific">Streptomyces sp. CMC78</name>
    <dbReference type="NCBI Taxonomy" id="3231512"/>
    <lineage>
        <taxon>Bacteria</taxon>
        <taxon>Bacillati</taxon>
        <taxon>Actinomycetota</taxon>
        <taxon>Actinomycetes</taxon>
        <taxon>Kitasatosporales</taxon>
        <taxon>Streptomycetaceae</taxon>
        <taxon>Streptomyces</taxon>
    </lineage>
</organism>
<accession>A0AB33KCA6</accession>
<dbReference type="EMBL" id="AP035884">
    <property type="protein sequence ID" value="BFP51278.1"/>
    <property type="molecule type" value="Genomic_DNA"/>
</dbReference>
<name>A0AB33KCA6_9ACTN</name>
<dbReference type="PANTHER" id="PTHR42194">
    <property type="entry name" value="UPF0276 PROTEIN HI_1600"/>
    <property type="match status" value="1"/>
</dbReference>
<dbReference type="NCBIfam" id="NF003818">
    <property type="entry name" value="PRK05409.1"/>
    <property type="match status" value="1"/>
</dbReference>
<dbReference type="KEGG" id="stcm:SCMC78_10850"/>
<dbReference type="AlphaFoldDB" id="A0AB33KCA6"/>
<reference evidence="1" key="1">
    <citation type="submission" date="2024-07" db="EMBL/GenBank/DDBJ databases">
        <title>Complete genome sequences of cellulolytic bacteria, Kitasatospora sp. CMC57 and Streptomyces sp. CMC78, isolated from Japanese agricultural soil.</title>
        <authorList>
            <person name="Hashimoto T."/>
            <person name="Ito M."/>
            <person name="Iwamoto M."/>
            <person name="Fukahori D."/>
            <person name="Shoda T."/>
            <person name="Sakoda M."/>
            <person name="Morohoshi T."/>
            <person name="Mitsuboshi M."/>
            <person name="Nishizawa T."/>
        </authorList>
    </citation>
    <scope>NUCLEOTIDE SEQUENCE</scope>
    <source>
        <strain evidence="1">CMC78</strain>
    </source>
</reference>
<evidence type="ECO:0000313" key="1">
    <source>
        <dbReference type="EMBL" id="BFP51278.1"/>
    </source>
</evidence>
<dbReference type="InterPro" id="IPR036237">
    <property type="entry name" value="Xyl_isomerase-like_sf"/>
</dbReference>
<dbReference type="Gene3D" id="3.20.20.150">
    <property type="entry name" value="Divalent-metal-dependent TIM barrel enzymes"/>
    <property type="match status" value="1"/>
</dbReference>
<dbReference type="PANTHER" id="PTHR42194:SF1">
    <property type="entry name" value="UPF0276 PROTEIN HI_1600"/>
    <property type="match status" value="1"/>
</dbReference>
<dbReference type="SUPFAM" id="SSF51658">
    <property type="entry name" value="Xylose isomerase-like"/>
    <property type="match status" value="1"/>
</dbReference>
<proteinExistence type="predicted"/>
<dbReference type="InterPro" id="IPR007801">
    <property type="entry name" value="MbnB/TglH/ChrH"/>
</dbReference>
<gene>
    <name evidence="1" type="ORF">SCMC78_10850</name>
</gene>
<dbReference type="Pfam" id="PF05114">
    <property type="entry name" value="MbnB_TglH_ChrH"/>
    <property type="match status" value="1"/>
</dbReference>